<reference evidence="7 8" key="1">
    <citation type="submission" date="2014-01" db="EMBL/GenBank/DDBJ databases">
        <title>Roseivivax halodurans JCM 10272 Genome Sequencing.</title>
        <authorList>
            <person name="Lai Q."/>
            <person name="Li G."/>
            <person name="Shao Z."/>
        </authorList>
    </citation>
    <scope>NUCLEOTIDE SEQUENCE [LARGE SCALE GENOMIC DNA]</scope>
    <source>
        <strain evidence="7 8">JCM 10272</strain>
    </source>
</reference>
<feature type="modified residue" description="N6-(pyridoxal phosphate)lysine" evidence="5">
    <location>
        <position position="197"/>
    </location>
</feature>
<keyword evidence="3 5" id="KW-0663">Pyridoxal phosphate</keyword>
<feature type="domain" description="Aminotransferase class V" evidence="6">
    <location>
        <begin position="22"/>
        <end position="291"/>
    </location>
</feature>
<dbReference type="GO" id="GO:0004760">
    <property type="term" value="F:L-serine-pyruvate transaminase activity"/>
    <property type="evidence" value="ECO:0007669"/>
    <property type="project" value="TreeGrafter"/>
</dbReference>
<evidence type="ECO:0000313" key="7">
    <source>
        <dbReference type="EMBL" id="ETX16659.1"/>
    </source>
</evidence>
<dbReference type="InterPro" id="IPR015424">
    <property type="entry name" value="PyrdxlP-dep_Trfase"/>
</dbReference>
<keyword evidence="7" id="KW-0808">Transferase</keyword>
<evidence type="ECO:0000256" key="4">
    <source>
        <dbReference type="PIRSR" id="PIRSR000524-1"/>
    </source>
</evidence>
<dbReference type="InterPro" id="IPR015422">
    <property type="entry name" value="PyrdxlP-dep_Trfase_small"/>
</dbReference>
<keyword evidence="7" id="KW-0032">Aminotransferase</keyword>
<dbReference type="STRING" id="1449350.OCH239_02210"/>
<comment type="similarity">
    <text evidence="2">Belongs to the class-V pyridoxal-phosphate-dependent aminotransferase family.</text>
</comment>
<dbReference type="PANTHER" id="PTHR21152">
    <property type="entry name" value="AMINOTRANSFERASE CLASS V"/>
    <property type="match status" value="1"/>
</dbReference>
<dbReference type="Gene3D" id="3.40.640.10">
    <property type="entry name" value="Type I PLP-dependent aspartate aminotransferase-like (Major domain)"/>
    <property type="match status" value="1"/>
</dbReference>
<evidence type="ECO:0000259" key="6">
    <source>
        <dbReference type="Pfam" id="PF00266"/>
    </source>
</evidence>
<feature type="binding site" evidence="4">
    <location>
        <position position="348"/>
    </location>
    <ligand>
        <name>substrate</name>
    </ligand>
</feature>
<evidence type="ECO:0000256" key="5">
    <source>
        <dbReference type="PIRSR" id="PIRSR000524-50"/>
    </source>
</evidence>
<dbReference type="Gene3D" id="3.90.1150.10">
    <property type="entry name" value="Aspartate Aminotransferase, domain 1"/>
    <property type="match status" value="1"/>
</dbReference>
<comment type="cofactor">
    <cofactor evidence="1 5">
        <name>pyridoxal 5'-phosphate</name>
        <dbReference type="ChEBI" id="CHEBI:597326"/>
    </cofactor>
</comment>
<proteinExistence type="inferred from homology"/>
<organism evidence="7 8">
    <name type="scientific">Roseivivax halodurans JCM 10272</name>
    <dbReference type="NCBI Taxonomy" id="1449350"/>
    <lineage>
        <taxon>Bacteria</taxon>
        <taxon>Pseudomonadati</taxon>
        <taxon>Pseudomonadota</taxon>
        <taxon>Alphaproteobacteria</taxon>
        <taxon>Rhodobacterales</taxon>
        <taxon>Roseobacteraceae</taxon>
        <taxon>Roseivivax</taxon>
    </lineage>
</organism>
<dbReference type="EMBL" id="JALZ01000001">
    <property type="protein sequence ID" value="ETX16659.1"/>
    <property type="molecule type" value="Genomic_DNA"/>
</dbReference>
<dbReference type="AlphaFoldDB" id="X7EKN1"/>
<dbReference type="PANTHER" id="PTHR21152:SF40">
    <property type="entry name" value="ALANINE--GLYOXYLATE AMINOTRANSFERASE"/>
    <property type="match status" value="1"/>
</dbReference>
<dbReference type="InterPro" id="IPR000192">
    <property type="entry name" value="Aminotrans_V_dom"/>
</dbReference>
<dbReference type="PIRSF" id="PIRSF000524">
    <property type="entry name" value="SPT"/>
    <property type="match status" value="1"/>
</dbReference>
<dbReference type="Pfam" id="PF00266">
    <property type="entry name" value="Aminotran_5"/>
    <property type="match status" value="1"/>
</dbReference>
<evidence type="ECO:0000256" key="2">
    <source>
        <dbReference type="ARBA" id="ARBA00009236"/>
    </source>
</evidence>
<protein>
    <submittedName>
        <fullName evidence="7">Class V aminotransferase</fullName>
    </submittedName>
</protein>
<evidence type="ECO:0000256" key="3">
    <source>
        <dbReference type="ARBA" id="ARBA00022898"/>
    </source>
</evidence>
<dbReference type="OrthoDB" id="9766472at2"/>
<dbReference type="InterPro" id="IPR024169">
    <property type="entry name" value="SP_NH2Trfase/AEP_transaminase"/>
</dbReference>
<evidence type="ECO:0000313" key="8">
    <source>
        <dbReference type="Proteomes" id="UP000022447"/>
    </source>
</evidence>
<sequence>MAPLHPDIDPGGLDEFSVVFTDRSLNHMSANFQQVMRDISSSLREVYGADAVAVVPGGGTFAMEAVARQFGQGADMLIVRNGWFSYRWTQIFEAGGFGGETTVCTARQQGNTPDAPFAPPPIEEVEARIAEVRPSVVFAPHVETSAGIILPDDYITRLAAAAHEVGGLMVLDCIASGCAWVDMTKTGVDVLISAPQKGWSSTPSAGLVMLSNRAVERMGETASNSFAADLKKWRAIMAAYEDGGHAYHATMPTDGLRAFRDAMNETREFGLAAARNAQFDLGARVRAMLSDRGVNSVAADGYGAPGVVVGYTFDPEVKSGKAFAKAGTQIAAGVPLQVGEPEGFSTFRLGLFGLDKLKDVDGTVSRLERALDAAL</sequence>
<dbReference type="InterPro" id="IPR015421">
    <property type="entry name" value="PyrdxlP-dep_Trfase_major"/>
</dbReference>
<dbReference type="PATRIC" id="fig|1449350.3.peg.446"/>
<dbReference type="eggNOG" id="COG0075">
    <property type="taxonomic scope" value="Bacteria"/>
</dbReference>
<evidence type="ECO:0000256" key="1">
    <source>
        <dbReference type="ARBA" id="ARBA00001933"/>
    </source>
</evidence>
<dbReference type="SUPFAM" id="SSF53383">
    <property type="entry name" value="PLP-dependent transferases"/>
    <property type="match status" value="1"/>
</dbReference>
<dbReference type="Proteomes" id="UP000022447">
    <property type="component" value="Unassembled WGS sequence"/>
</dbReference>
<keyword evidence="8" id="KW-1185">Reference proteome</keyword>
<dbReference type="GO" id="GO:0008453">
    <property type="term" value="F:alanine-glyoxylate transaminase activity"/>
    <property type="evidence" value="ECO:0007669"/>
    <property type="project" value="TreeGrafter"/>
</dbReference>
<gene>
    <name evidence="7" type="ORF">OCH239_02210</name>
</gene>
<dbReference type="GO" id="GO:0019265">
    <property type="term" value="P:glycine biosynthetic process, by transamination of glyoxylate"/>
    <property type="evidence" value="ECO:0007669"/>
    <property type="project" value="TreeGrafter"/>
</dbReference>
<dbReference type="RefSeq" id="WP_037257908.1">
    <property type="nucleotide sequence ID" value="NZ_JALZ01000001.1"/>
</dbReference>
<name>X7EKN1_9RHOB</name>
<comment type="caution">
    <text evidence="7">The sequence shown here is derived from an EMBL/GenBank/DDBJ whole genome shotgun (WGS) entry which is preliminary data.</text>
</comment>
<accession>X7EKN1</accession>